<proteinExistence type="predicted"/>
<feature type="non-terminal residue" evidence="2">
    <location>
        <position position="128"/>
    </location>
</feature>
<dbReference type="EMBL" id="GEDC01030832">
    <property type="protein sequence ID" value="JAS06466.1"/>
    <property type="molecule type" value="Transcribed_RNA"/>
</dbReference>
<organism evidence="2">
    <name type="scientific">Clastoptera arizonana</name>
    <name type="common">Arizona spittle bug</name>
    <dbReference type="NCBI Taxonomy" id="38151"/>
    <lineage>
        <taxon>Eukaryota</taxon>
        <taxon>Metazoa</taxon>
        <taxon>Ecdysozoa</taxon>
        <taxon>Arthropoda</taxon>
        <taxon>Hexapoda</taxon>
        <taxon>Insecta</taxon>
        <taxon>Pterygota</taxon>
        <taxon>Neoptera</taxon>
        <taxon>Paraneoptera</taxon>
        <taxon>Hemiptera</taxon>
        <taxon>Auchenorrhyncha</taxon>
        <taxon>Cercopoidea</taxon>
        <taxon>Clastopteridae</taxon>
        <taxon>Clastoptera</taxon>
    </lineage>
</organism>
<feature type="region of interest" description="Disordered" evidence="1">
    <location>
        <begin position="101"/>
        <end position="128"/>
    </location>
</feature>
<feature type="non-terminal residue" evidence="2">
    <location>
        <position position="1"/>
    </location>
</feature>
<name>A0A1B6BYY8_9HEMI</name>
<evidence type="ECO:0000256" key="1">
    <source>
        <dbReference type="SAM" id="MobiDB-lite"/>
    </source>
</evidence>
<reference evidence="2" key="1">
    <citation type="submission" date="2015-12" db="EMBL/GenBank/DDBJ databases">
        <title>De novo transcriptome assembly of four potential Pierce s Disease insect vectors from Arizona vineyards.</title>
        <authorList>
            <person name="Tassone E.E."/>
        </authorList>
    </citation>
    <scope>NUCLEOTIDE SEQUENCE</scope>
</reference>
<dbReference type="AlphaFoldDB" id="A0A1B6BYY8"/>
<gene>
    <name evidence="2" type="ORF">g.28191</name>
</gene>
<evidence type="ECO:0000313" key="2">
    <source>
        <dbReference type="EMBL" id="JAS06466.1"/>
    </source>
</evidence>
<feature type="compositionally biased region" description="Low complexity" evidence="1">
    <location>
        <begin position="103"/>
        <end position="117"/>
    </location>
</feature>
<protein>
    <submittedName>
        <fullName evidence="2">Uncharacterized protein</fullName>
    </submittedName>
</protein>
<feature type="compositionally biased region" description="Pro residues" evidence="1">
    <location>
        <begin position="118"/>
        <end position="128"/>
    </location>
</feature>
<sequence length="128" mass="15223">HSTETPHSKTTLDTIDSALYPDLDELTTTQPPSNRTTKWWMHYVYPDLYKKHVEDSSLDDYTEEDEEMKELLRPFDYNTTGKPFYRKLRFDGKWHTFRPIYMRPTTPTPKTTTLLTTEPPPTPRPTQR</sequence>
<accession>A0A1B6BYY8</accession>